<comment type="caution">
    <text evidence="2">The sequence shown here is derived from an EMBL/GenBank/DDBJ whole genome shotgun (WGS) entry which is preliminary data.</text>
</comment>
<dbReference type="Proteomes" id="UP000275137">
    <property type="component" value="Unassembled WGS sequence"/>
</dbReference>
<dbReference type="AlphaFoldDB" id="A0A3N0V697"/>
<keyword evidence="3" id="KW-1185">Reference proteome</keyword>
<feature type="chain" id="PRO_5018000738" evidence="1">
    <location>
        <begin position="25"/>
        <end position="91"/>
    </location>
</feature>
<dbReference type="Pfam" id="PF12266">
    <property type="entry name" value="DUF3613"/>
    <property type="match status" value="1"/>
</dbReference>
<name>A0A3N0V697_9PROT</name>
<feature type="signal peptide" evidence="1">
    <location>
        <begin position="1"/>
        <end position="24"/>
    </location>
</feature>
<dbReference type="InterPro" id="IPR022053">
    <property type="entry name" value="DUF3613"/>
</dbReference>
<protein>
    <submittedName>
        <fullName evidence="2">DUF3613 domain-containing protein</fullName>
    </submittedName>
</protein>
<dbReference type="EMBL" id="RJVP01000001">
    <property type="protein sequence ID" value="ROH88132.1"/>
    <property type="molecule type" value="Genomic_DNA"/>
</dbReference>
<evidence type="ECO:0000256" key="1">
    <source>
        <dbReference type="SAM" id="SignalP"/>
    </source>
</evidence>
<gene>
    <name evidence="2" type="ORF">ED236_01250</name>
</gene>
<accession>A0A3N0V697</accession>
<proteinExistence type="predicted"/>
<organism evidence="2 3">
    <name type="scientific">Pseudomethylobacillus aquaticus</name>
    <dbReference type="NCBI Taxonomy" id="2676064"/>
    <lineage>
        <taxon>Bacteria</taxon>
        <taxon>Pseudomonadati</taxon>
        <taxon>Pseudomonadota</taxon>
        <taxon>Betaproteobacteria</taxon>
        <taxon>Nitrosomonadales</taxon>
        <taxon>Methylophilaceae</taxon>
        <taxon>Pseudomethylobacillus</taxon>
    </lineage>
</organism>
<evidence type="ECO:0000313" key="2">
    <source>
        <dbReference type="EMBL" id="ROH88132.1"/>
    </source>
</evidence>
<sequence>MMKTMTRLALMMAASLTLMTLAQADDFYAKDEQVQTRAWLDLQTSGKAASNKPQQLSGPVMERINERYLKSFTHPIPAQYRLPGVVDNAAN</sequence>
<keyword evidence="1" id="KW-0732">Signal</keyword>
<reference evidence="2 3" key="1">
    <citation type="submission" date="2018-10" db="EMBL/GenBank/DDBJ databases">
        <authorList>
            <person name="Chen W.-M."/>
        </authorList>
    </citation>
    <scope>NUCLEOTIDE SEQUENCE [LARGE SCALE GENOMIC DNA]</scope>
    <source>
        <strain evidence="2 3">H-5</strain>
    </source>
</reference>
<evidence type="ECO:0000313" key="3">
    <source>
        <dbReference type="Proteomes" id="UP000275137"/>
    </source>
</evidence>
<dbReference type="RefSeq" id="WP_123236126.1">
    <property type="nucleotide sequence ID" value="NZ_RJVP01000001.1"/>
</dbReference>